<dbReference type="Pfam" id="PF01040">
    <property type="entry name" value="UbiA"/>
    <property type="match status" value="1"/>
</dbReference>
<keyword evidence="2" id="KW-1003">Cell membrane</keyword>
<dbReference type="Proteomes" id="UP000077177">
    <property type="component" value="Chromosome"/>
</dbReference>
<dbReference type="InterPro" id="IPR044878">
    <property type="entry name" value="UbiA_sf"/>
</dbReference>
<proteinExistence type="predicted"/>
<feature type="transmembrane region" description="Helical" evidence="6">
    <location>
        <begin position="214"/>
        <end position="244"/>
    </location>
</feature>
<evidence type="ECO:0000256" key="4">
    <source>
        <dbReference type="ARBA" id="ARBA00022989"/>
    </source>
</evidence>
<evidence type="ECO:0000256" key="2">
    <source>
        <dbReference type="ARBA" id="ARBA00022475"/>
    </source>
</evidence>
<evidence type="ECO:0000256" key="5">
    <source>
        <dbReference type="ARBA" id="ARBA00023136"/>
    </source>
</evidence>
<dbReference type="PANTHER" id="PTHR42723">
    <property type="entry name" value="CHLOROPHYLL SYNTHASE"/>
    <property type="match status" value="1"/>
</dbReference>
<dbReference type="PATRIC" id="fig|1492898.3.peg.524"/>
<dbReference type="GO" id="GO:0016020">
    <property type="term" value="C:membrane"/>
    <property type="evidence" value="ECO:0007669"/>
    <property type="project" value="UniProtKB-SubCell"/>
</dbReference>
<feature type="transmembrane region" description="Helical" evidence="6">
    <location>
        <begin position="142"/>
        <end position="164"/>
    </location>
</feature>
<reference evidence="8" key="1">
    <citation type="submission" date="2015-01" db="EMBL/GenBank/DDBJ databases">
        <title>Flavisolibacter sp./LCS9/ whole genome sequencing.</title>
        <authorList>
            <person name="Kim M.K."/>
            <person name="Srinivasan S."/>
            <person name="Lee J.-J."/>
        </authorList>
    </citation>
    <scope>NUCLEOTIDE SEQUENCE [LARGE SCALE GENOMIC DNA]</scope>
    <source>
        <strain evidence="8">LCS9</strain>
    </source>
</reference>
<dbReference type="Gene3D" id="1.20.120.1780">
    <property type="entry name" value="UbiA prenyltransferase"/>
    <property type="match status" value="1"/>
</dbReference>
<keyword evidence="3 6" id="KW-0812">Transmembrane</keyword>
<organism evidence="7 8">
    <name type="scientific">Flavisolibacter tropicus</name>
    <dbReference type="NCBI Taxonomy" id="1492898"/>
    <lineage>
        <taxon>Bacteria</taxon>
        <taxon>Pseudomonadati</taxon>
        <taxon>Bacteroidota</taxon>
        <taxon>Chitinophagia</taxon>
        <taxon>Chitinophagales</taxon>
        <taxon>Chitinophagaceae</taxon>
        <taxon>Flavisolibacter</taxon>
    </lineage>
</organism>
<keyword evidence="5 6" id="KW-0472">Membrane</keyword>
<evidence type="ECO:0000256" key="3">
    <source>
        <dbReference type="ARBA" id="ARBA00022692"/>
    </source>
</evidence>
<dbReference type="EMBL" id="CP011390">
    <property type="protein sequence ID" value="ANE49521.1"/>
    <property type="molecule type" value="Genomic_DNA"/>
</dbReference>
<feature type="transmembrane region" description="Helical" evidence="6">
    <location>
        <begin position="46"/>
        <end position="67"/>
    </location>
</feature>
<dbReference type="AlphaFoldDB" id="A0A172TR25"/>
<dbReference type="PANTHER" id="PTHR42723:SF1">
    <property type="entry name" value="CHLOROPHYLL SYNTHASE, CHLOROPLASTIC"/>
    <property type="match status" value="1"/>
</dbReference>
<feature type="transmembrane region" description="Helical" evidence="6">
    <location>
        <begin position="12"/>
        <end position="34"/>
    </location>
</feature>
<dbReference type="OrthoDB" id="9811562at2"/>
<dbReference type="STRING" id="1492898.SY85_02400"/>
<feature type="transmembrane region" description="Helical" evidence="6">
    <location>
        <begin position="250"/>
        <end position="270"/>
    </location>
</feature>
<feature type="transmembrane region" description="Helical" evidence="6">
    <location>
        <begin position="88"/>
        <end position="107"/>
    </location>
</feature>
<protein>
    <submittedName>
        <fullName evidence="7">Ubiquinone biosynthesis protein UbiA</fullName>
    </submittedName>
</protein>
<dbReference type="GO" id="GO:0016765">
    <property type="term" value="F:transferase activity, transferring alkyl or aryl (other than methyl) groups"/>
    <property type="evidence" value="ECO:0007669"/>
    <property type="project" value="InterPro"/>
</dbReference>
<feature type="transmembrane region" description="Helical" evidence="6">
    <location>
        <begin position="176"/>
        <end position="193"/>
    </location>
</feature>
<evidence type="ECO:0000256" key="1">
    <source>
        <dbReference type="ARBA" id="ARBA00004141"/>
    </source>
</evidence>
<keyword evidence="8" id="KW-1185">Reference proteome</keyword>
<sequence length="306" mass="35361">MRLIPAFFRLIRWQNGLFIILTQLLFYFCIYKSVNKTNESLHQITWLIIASVFIASAGYIINDYFDLNIDRINKPDKNVVDSVISRRWVILWHLLLSISGILATAIAVSFHKWYLILANVVCVILLWLYSTSFKRKLLIGNIVIALLTAWTILILFFAKVSFLAAFNSPDIETIKFFRVAFLYAGFAFIITIIREAIKDVEDMAGDRRYGCKTLPIVAGVTATKIYTAVWIVVLLSALVVLQLYILQFQWWWAILYLTLGVIIPLVYLFLQHYKAKSSQDFARLSSLTKWITLAGILSMVFFRIYL</sequence>
<dbReference type="CDD" id="cd13961">
    <property type="entry name" value="PT_UbiA_DGGGPS"/>
    <property type="match status" value="1"/>
</dbReference>
<keyword evidence="4 6" id="KW-1133">Transmembrane helix</keyword>
<dbReference type="InterPro" id="IPR050475">
    <property type="entry name" value="Prenyltransferase_related"/>
</dbReference>
<reference evidence="7 8" key="2">
    <citation type="journal article" date="2016" name="Int. J. Syst. Evol. Microbiol.">
        <title>Flavisolibacter tropicus sp. nov., isolated from tropical soil.</title>
        <authorList>
            <person name="Lee J.J."/>
            <person name="Kang M.S."/>
            <person name="Kim G.S."/>
            <person name="Lee C.S."/>
            <person name="Lim S."/>
            <person name="Lee J."/>
            <person name="Roh S.H."/>
            <person name="Kang H."/>
            <person name="Ha J.M."/>
            <person name="Bae S."/>
            <person name="Jung H.Y."/>
            <person name="Kim M.K."/>
        </authorList>
    </citation>
    <scope>NUCLEOTIDE SEQUENCE [LARGE SCALE GENOMIC DNA]</scope>
    <source>
        <strain evidence="7 8">LCS9</strain>
    </source>
</reference>
<comment type="subcellular location">
    <subcellularLocation>
        <location evidence="1">Membrane</location>
        <topology evidence="1">Multi-pass membrane protein</topology>
    </subcellularLocation>
</comment>
<accession>A0A172TR25</accession>
<dbReference type="RefSeq" id="WP_066401632.1">
    <property type="nucleotide sequence ID" value="NZ_CP011390.1"/>
</dbReference>
<dbReference type="KEGG" id="fla:SY85_02400"/>
<evidence type="ECO:0000256" key="6">
    <source>
        <dbReference type="SAM" id="Phobius"/>
    </source>
</evidence>
<dbReference type="Gene3D" id="1.10.357.140">
    <property type="entry name" value="UbiA prenyltransferase"/>
    <property type="match status" value="1"/>
</dbReference>
<dbReference type="InterPro" id="IPR000537">
    <property type="entry name" value="UbiA_prenyltransferase"/>
</dbReference>
<feature type="transmembrane region" description="Helical" evidence="6">
    <location>
        <begin position="113"/>
        <end position="130"/>
    </location>
</feature>
<name>A0A172TR25_9BACT</name>
<gene>
    <name evidence="7" type="ORF">SY85_02400</name>
</gene>
<evidence type="ECO:0000313" key="8">
    <source>
        <dbReference type="Proteomes" id="UP000077177"/>
    </source>
</evidence>
<keyword evidence="7" id="KW-0830">Ubiquinone</keyword>
<evidence type="ECO:0000313" key="7">
    <source>
        <dbReference type="EMBL" id="ANE49521.1"/>
    </source>
</evidence>
<feature type="transmembrane region" description="Helical" evidence="6">
    <location>
        <begin position="282"/>
        <end position="305"/>
    </location>
</feature>